<dbReference type="SMART" id="SM00448">
    <property type="entry name" value="REC"/>
    <property type="match status" value="1"/>
</dbReference>
<dbReference type="InterPro" id="IPR011006">
    <property type="entry name" value="CheY-like_superfamily"/>
</dbReference>
<dbReference type="PRINTS" id="PR00344">
    <property type="entry name" value="BCTRLSENSOR"/>
</dbReference>
<dbReference type="GO" id="GO:0000155">
    <property type="term" value="F:phosphorelay sensor kinase activity"/>
    <property type="evidence" value="ECO:0007669"/>
    <property type="project" value="InterPro"/>
</dbReference>
<dbReference type="PROSITE" id="PS50109">
    <property type="entry name" value="HIS_KIN"/>
    <property type="match status" value="1"/>
</dbReference>
<protein>
    <recommendedName>
        <fullName evidence="10">Sensory/regulatory protein RpfC</fullName>
        <ecNumber evidence="2">2.7.13.3</ecNumber>
    </recommendedName>
</protein>
<keyword evidence="4 16" id="KW-0808">Transferase</keyword>
<reference evidence="16" key="1">
    <citation type="submission" date="2015-04" db="EMBL/GenBank/DDBJ databases">
        <authorList>
            <person name="Syromyatnikov M.Y."/>
            <person name="Popov V.N."/>
        </authorList>
    </citation>
    <scope>NUCLEOTIDE SEQUENCE</scope>
    <source>
        <strain evidence="16">MO-1</strain>
    </source>
</reference>
<name>A0A1S7LIK0_MAGMO</name>
<feature type="signal peptide" evidence="13">
    <location>
        <begin position="1"/>
        <end position="22"/>
    </location>
</feature>
<dbReference type="CDD" id="cd00082">
    <property type="entry name" value="HisKA"/>
    <property type="match status" value="1"/>
</dbReference>
<dbReference type="InterPro" id="IPR005467">
    <property type="entry name" value="His_kinase_dom"/>
</dbReference>
<dbReference type="Gene3D" id="1.10.287.130">
    <property type="match status" value="1"/>
</dbReference>
<dbReference type="FunFam" id="3.30.565.10:FF:000010">
    <property type="entry name" value="Sensor histidine kinase RcsC"/>
    <property type="match status" value="1"/>
</dbReference>
<comment type="catalytic activity">
    <reaction evidence="1">
        <text>ATP + protein L-histidine = ADP + protein N-phospho-L-histidine.</text>
        <dbReference type="EC" id="2.7.13.3"/>
    </reaction>
</comment>
<evidence type="ECO:0000256" key="10">
    <source>
        <dbReference type="ARBA" id="ARBA00068150"/>
    </source>
</evidence>
<dbReference type="PANTHER" id="PTHR45339">
    <property type="entry name" value="HYBRID SIGNAL TRANSDUCTION HISTIDINE KINASE J"/>
    <property type="match status" value="1"/>
</dbReference>
<dbReference type="Gene3D" id="3.40.50.2300">
    <property type="match status" value="1"/>
</dbReference>
<evidence type="ECO:0000256" key="7">
    <source>
        <dbReference type="ARBA" id="ARBA00022840"/>
    </source>
</evidence>
<keyword evidence="3 11" id="KW-0597">Phosphoprotein</keyword>
<dbReference type="SMART" id="SM00387">
    <property type="entry name" value="HATPase_c"/>
    <property type="match status" value="1"/>
</dbReference>
<keyword evidence="6 16" id="KW-0418">Kinase</keyword>
<dbReference type="Pfam" id="PF00072">
    <property type="entry name" value="Response_reg"/>
    <property type="match status" value="1"/>
</dbReference>
<dbReference type="Pfam" id="PF00497">
    <property type="entry name" value="SBP_bac_3"/>
    <property type="match status" value="3"/>
</dbReference>
<dbReference type="CDD" id="cd01007">
    <property type="entry name" value="PBP2_BvgS_HisK_like"/>
    <property type="match status" value="1"/>
</dbReference>
<dbReference type="InterPro" id="IPR036097">
    <property type="entry name" value="HisK_dim/P_sf"/>
</dbReference>
<dbReference type="SMART" id="SM00062">
    <property type="entry name" value="PBPb"/>
    <property type="match status" value="3"/>
</dbReference>
<dbReference type="InterPro" id="IPR001638">
    <property type="entry name" value="Solute-binding_3/MltF_N"/>
</dbReference>
<dbReference type="PANTHER" id="PTHR45339:SF1">
    <property type="entry name" value="HYBRID SIGNAL TRANSDUCTION HISTIDINE KINASE J"/>
    <property type="match status" value="1"/>
</dbReference>
<dbReference type="CDD" id="cd13706">
    <property type="entry name" value="PBP2_HisK_like_1"/>
    <property type="match status" value="1"/>
</dbReference>
<dbReference type="SUPFAM" id="SSF53850">
    <property type="entry name" value="Periplasmic binding protein-like II"/>
    <property type="match status" value="3"/>
</dbReference>
<keyword evidence="13" id="KW-0732">Signal</keyword>
<evidence type="ECO:0000256" key="5">
    <source>
        <dbReference type="ARBA" id="ARBA00022741"/>
    </source>
</evidence>
<proteinExistence type="predicted"/>
<feature type="modified residue" description="4-aspartylphosphate" evidence="11">
    <location>
        <position position="1224"/>
    </location>
</feature>
<evidence type="ECO:0000259" key="14">
    <source>
        <dbReference type="PROSITE" id="PS50109"/>
    </source>
</evidence>
<evidence type="ECO:0000259" key="15">
    <source>
        <dbReference type="PROSITE" id="PS50110"/>
    </source>
</evidence>
<accession>A0A1S7LIK0</accession>
<organism evidence="16">
    <name type="scientific">Magnetococcus massalia (strain MO-1)</name>
    <dbReference type="NCBI Taxonomy" id="451514"/>
    <lineage>
        <taxon>Bacteria</taxon>
        <taxon>Pseudomonadati</taxon>
        <taxon>Pseudomonadota</taxon>
        <taxon>Magnetococcia</taxon>
        <taxon>Magnetococcales</taxon>
        <taxon>Magnetococcaceae</taxon>
        <taxon>Magnetococcus</taxon>
    </lineage>
</organism>
<dbReference type="CDD" id="cd17546">
    <property type="entry name" value="REC_hyHK_CKI1_RcsC-like"/>
    <property type="match status" value="1"/>
</dbReference>
<dbReference type="CDD" id="cd16922">
    <property type="entry name" value="HATPase_EvgS-ArcB-TorS-like"/>
    <property type="match status" value="1"/>
</dbReference>
<keyword evidence="8" id="KW-0902">Two-component regulatory system</keyword>
<feature type="chain" id="PRO_5012933002" description="Sensory/regulatory protein RpfC" evidence="13">
    <location>
        <begin position="23"/>
        <end position="1304"/>
    </location>
</feature>
<evidence type="ECO:0000256" key="13">
    <source>
        <dbReference type="SAM" id="SignalP"/>
    </source>
</evidence>
<evidence type="ECO:0000256" key="11">
    <source>
        <dbReference type="PROSITE-ProRule" id="PRU00169"/>
    </source>
</evidence>
<dbReference type="SMART" id="SM00388">
    <property type="entry name" value="HisKA"/>
    <property type="match status" value="1"/>
</dbReference>
<feature type="domain" description="Response regulatory" evidence="15">
    <location>
        <begin position="1173"/>
        <end position="1294"/>
    </location>
</feature>
<feature type="coiled-coil region" evidence="12">
    <location>
        <begin position="760"/>
        <end position="787"/>
    </location>
</feature>
<dbReference type="InterPro" id="IPR003661">
    <property type="entry name" value="HisK_dim/P_dom"/>
</dbReference>
<dbReference type="EMBL" id="LO017727">
    <property type="protein sequence ID" value="CRH06750.1"/>
    <property type="molecule type" value="Genomic_DNA"/>
</dbReference>
<dbReference type="SUPFAM" id="SSF47384">
    <property type="entry name" value="Homodimeric domain of signal transducing histidine kinase"/>
    <property type="match status" value="1"/>
</dbReference>
<dbReference type="GO" id="GO:0005524">
    <property type="term" value="F:ATP binding"/>
    <property type="evidence" value="ECO:0007669"/>
    <property type="project" value="UniProtKB-KW"/>
</dbReference>
<evidence type="ECO:0000256" key="9">
    <source>
        <dbReference type="ARBA" id="ARBA00064003"/>
    </source>
</evidence>
<sequence>MNRLVALTLLLLLLGLYAPEHGETADKPAAEPTITIVSAEYPLFFFLNPQGQPSGAIVDYWRLWSQRTGQAVAFKRLSWQASVDAVRQGEADVIAGIFHTPERERYFDFSLPITDLSTNLFYRPDVGPIDQMADLEGLRIGFVADEHSSLLLKDQAAQTIEIPFSNYTEMVKGALAGEIDAFSMEQPVAINLINQLQGLGKIKVAPTPLSLSPMRAAVQENNRALLEQINRGIAQINQGEVRAIMTRWLGQDSHPLRILTAHIPSITYRKEGQLTGLGIEVVQELIARMGRHDTVEMMLWSDAIETVKQQPNTALLPPSRTSKREKLFKWVGPIIPERLYLFKKKGTTVAATTLAEAKKYRVGAVKGYASQRLLKKLGFTHLSSFSSPQEGLKALLAGKIDLWINSNITMAHTAQQAGLDASLLEMVISIKDLPAYLAFNLTTPDPIITLWQTALDEMKHDGAFDEIVARWVPQAGSESGLSSQERAKGSLTAEEQAWLQRHGTIRVGTSPGCAPFSIMNPQQQHEGISADLLARIAKRFDLTIQLIAYPACSELLTALIQQQIDLAPALPMVEKFSSQVRYTRPFQHAPIVVVSRLNSAFLESIQGLENQSVGVVEHAPFLPALVESLPKLKLQRFPTTGAALQAVSRGELDAFVGNLSKTAYWIHQQGLLNLKIAARTPYPEIPIAMAVNRQQPLLADILDRGLRLIPEQERAAIQRHWTSLRFERQANLADLWRKGAWIITAVLLTLLLVLAWNRSLQREIQRREEIERDLVEAKEAAEIANQAKSNFLATMSHEIRTPMNAILGASEILQETSLSQEQKHYIEMFASAGESLLQIINDVLDISKIEAGSMELEQITFSPYKVINDAQRIIQHRAREKGLLLLSHIDHTLPHQLLGDPTRLRQILINFLGNAVKFTDQGSISILLQGRMLSDRQMELTLTVVDTGIGIDAEKQAMIFHAFSQADSSITRRYGGSGLGLTISQRLAALMGGRISLKSRDGHGSSFSLHVPMSIPHPHREGDEPLPFSGRTIFVKHDHPIRHSYIEETLSQLGAKTISRDQQHPLQSDLLTLQREQQQLPDLLLIHHDNDDALNLVSEIALTRAEPELQRIPILICGDFASEQYAHRLKPLHVDYMLNPYDLDSFEQSVRYALDRAVVSQQQAHQEQPQQRQILAVDDSEDNLQLIRAFLKGSPFQVTVAHNGHEAVQLVTHTDHTFDLILMDVQMPGMDGYSATRMIREWEQRHTRLPIPILALTAHAMSDHISMSKEAGCNDHVTKPIKKRTLLELLTTHCPVEESSPDIS</sequence>
<evidence type="ECO:0000256" key="6">
    <source>
        <dbReference type="ARBA" id="ARBA00022777"/>
    </source>
</evidence>
<evidence type="ECO:0000256" key="4">
    <source>
        <dbReference type="ARBA" id="ARBA00022679"/>
    </source>
</evidence>
<comment type="subunit">
    <text evidence="9">At low DSF concentrations, interacts with RpfF.</text>
</comment>
<dbReference type="Pfam" id="PF00512">
    <property type="entry name" value="HisKA"/>
    <property type="match status" value="1"/>
</dbReference>
<dbReference type="InterPro" id="IPR004358">
    <property type="entry name" value="Sig_transdc_His_kin-like_C"/>
</dbReference>
<feature type="domain" description="Histidine kinase" evidence="14">
    <location>
        <begin position="794"/>
        <end position="1015"/>
    </location>
</feature>
<dbReference type="Pfam" id="PF02518">
    <property type="entry name" value="HATPase_c"/>
    <property type="match status" value="1"/>
</dbReference>
<evidence type="ECO:0000256" key="12">
    <source>
        <dbReference type="SAM" id="Coils"/>
    </source>
</evidence>
<keyword evidence="5" id="KW-0547">Nucleotide-binding</keyword>
<dbReference type="Gene3D" id="3.40.190.10">
    <property type="entry name" value="Periplasmic binding protein-like II"/>
    <property type="match status" value="6"/>
</dbReference>
<dbReference type="FunFam" id="1.10.287.130:FF:000002">
    <property type="entry name" value="Two-component osmosensing histidine kinase"/>
    <property type="match status" value="1"/>
</dbReference>
<dbReference type="SUPFAM" id="SSF55874">
    <property type="entry name" value="ATPase domain of HSP90 chaperone/DNA topoisomerase II/histidine kinase"/>
    <property type="match status" value="1"/>
</dbReference>
<evidence type="ECO:0000256" key="2">
    <source>
        <dbReference type="ARBA" id="ARBA00012438"/>
    </source>
</evidence>
<dbReference type="InterPro" id="IPR003594">
    <property type="entry name" value="HATPase_dom"/>
</dbReference>
<dbReference type="InterPro" id="IPR001789">
    <property type="entry name" value="Sig_transdc_resp-reg_receiver"/>
</dbReference>
<evidence type="ECO:0000256" key="1">
    <source>
        <dbReference type="ARBA" id="ARBA00000085"/>
    </source>
</evidence>
<dbReference type="InterPro" id="IPR036890">
    <property type="entry name" value="HATPase_C_sf"/>
</dbReference>
<dbReference type="PROSITE" id="PS50110">
    <property type="entry name" value="RESPONSE_REGULATORY"/>
    <property type="match status" value="1"/>
</dbReference>
<evidence type="ECO:0000256" key="8">
    <source>
        <dbReference type="ARBA" id="ARBA00023012"/>
    </source>
</evidence>
<dbReference type="SUPFAM" id="SSF52172">
    <property type="entry name" value="CheY-like"/>
    <property type="match status" value="2"/>
</dbReference>
<gene>
    <name evidence="16" type="ORF">MAGMO_2594</name>
</gene>
<keyword evidence="12" id="KW-0175">Coiled coil</keyword>
<evidence type="ECO:0000313" key="16">
    <source>
        <dbReference type="EMBL" id="CRH06750.1"/>
    </source>
</evidence>
<dbReference type="Gene3D" id="3.30.565.10">
    <property type="entry name" value="Histidine kinase-like ATPase, C-terminal domain"/>
    <property type="match status" value="1"/>
</dbReference>
<keyword evidence="7" id="KW-0067">ATP-binding</keyword>
<dbReference type="EC" id="2.7.13.3" evidence="2"/>
<evidence type="ECO:0000256" key="3">
    <source>
        <dbReference type="ARBA" id="ARBA00022553"/>
    </source>
</evidence>